<reference evidence="1" key="1">
    <citation type="submission" date="2018-06" db="EMBL/GenBank/DDBJ databases">
        <authorList>
            <person name="Zhirakovskaya E."/>
        </authorList>
    </citation>
    <scope>NUCLEOTIDE SEQUENCE</scope>
</reference>
<dbReference type="AlphaFoldDB" id="A0A3B1E5A1"/>
<sequence>MSLVAVEAKQDNQNKTIKSSLRGKRFMAGWNTDLLEDILSGKQDLFHVIALVHSHQTPTLLTYPA</sequence>
<name>A0A3B1E5A1_9ZZZZ</name>
<protein>
    <submittedName>
        <fullName evidence="1">Uncharacterized protein</fullName>
    </submittedName>
</protein>
<gene>
    <name evidence="1" type="ORF">MNBD_PLANCTO02-1028</name>
</gene>
<organism evidence="1">
    <name type="scientific">hydrothermal vent metagenome</name>
    <dbReference type="NCBI Taxonomy" id="652676"/>
    <lineage>
        <taxon>unclassified sequences</taxon>
        <taxon>metagenomes</taxon>
        <taxon>ecological metagenomes</taxon>
    </lineage>
</organism>
<accession>A0A3B1E5A1</accession>
<evidence type="ECO:0000313" key="1">
    <source>
        <dbReference type="EMBL" id="VAX38017.1"/>
    </source>
</evidence>
<proteinExistence type="predicted"/>
<dbReference type="EMBL" id="UOGL01000158">
    <property type="protein sequence ID" value="VAX38017.1"/>
    <property type="molecule type" value="Genomic_DNA"/>
</dbReference>